<proteinExistence type="inferred from homology"/>
<dbReference type="EMBL" id="CP049257">
    <property type="protein sequence ID" value="QIG42987.1"/>
    <property type="molecule type" value="Genomic_DNA"/>
</dbReference>
<evidence type="ECO:0000259" key="3">
    <source>
        <dbReference type="PROSITE" id="PS01031"/>
    </source>
</evidence>
<dbReference type="Gene3D" id="2.60.40.790">
    <property type="match status" value="1"/>
</dbReference>
<accession>A0A6G6WCV7</accession>
<dbReference type="InterPro" id="IPR002068">
    <property type="entry name" value="A-crystallin/Hsp20_dom"/>
</dbReference>
<reference evidence="4 5" key="1">
    <citation type="submission" date="2020-02" db="EMBL/GenBank/DDBJ databases">
        <title>Full genome sequence of Nocardioides sp. R-3366.</title>
        <authorList>
            <person name="Im W.-T."/>
        </authorList>
    </citation>
    <scope>NUCLEOTIDE SEQUENCE [LARGE SCALE GENOMIC DNA]</scope>
    <source>
        <strain evidence="4 5">R-3366</strain>
    </source>
</reference>
<evidence type="ECO:0000313" key="5">
    <source>
        <dbReference type="Proteomes" id="UP000502996"/>
    </source>
</evidence>
<evidence type="ECO:0000256" key="1">
    <source>
        <dbReference type="PROSITE-ProRule" id="PRU00285"/>
    </source>
</evidence>
<dbReference type="CDD" id="cd06464">
    <property type="entry name" value="ACD_sHsps-like"/>
    <property type="match status" value="1"/>
</dbReference>
<dbReference type="RefSeq" id="WP_165231606.1">
    <property type="nucleotide sequence ID" value="NZ_CP049257.1"/>
</dbReference>
<dbReference type="AlphaFoldDB" id="A0A6G6WCV7"/>
<dbReference type="PANTHER" id="PTHR11527">
    <property type="entry name" value="HEAT-SHOCK PROTEIN 20 FAMILY MEMBER"/>
    <property type="match status" value="1"/>
</dbReference>
<feature type="domain" description="SHSP" evidence="3">
    <location>
        <begin position="41"/>
        <end position="155"/>
    </location>
</feature>
<dbReference type="KEGG" id="nano:G5V58_09635"/>
<dbReference type="Proteomes" id="UP000502996">
    <property type="component" value="Chromosome"/>
</dbReference>
<protein>
    <submittedName>
        <fullName evidence="4">Hsp20/alpha crystallin family protein</fullName>
    </submittedName>
</protein>
<keyword evidence="5" id="KW-1185">Reference proteome</keyword>
<dbReference type="InterPro" id="IPR031107">
    <property type="entry name" value="Small_HSP"/>
</dbReference>
<dbReference type="PROSITE" id="PS01031">
    <property type="entry name" value="SHSP"/>
    <property type="match status" value="1"/>
</dbReference>
<organism evidence="4 5">
    <name type="scientific">Nocardioides anomalus</name>
    <dbReference type="NCBI Taxonomy" id="2712223"/>
    <lineage>
        <taxon>Bacteria</taxon>
        <taxon>Bacillati</taxon>
        <taxon>Actinomycetota</taxon>
        <taxon>Actinomycetes</taxon>
        <taxon>Propionibacteriales</taxon>
        <taxon>Nocardioidaceae</taxon>
        <taxon>Nocardioides</taxon>
    </lineage>
</organism>
<evidence type="ECO:0000313" key="4">
    <source>
        <dbReference type="EMBL" id="QIG42987.1"/>
    </source>
</evidence>
<sequence length="167" mass="17782">MAEQPPRNPFEGVTDFFSELARMRSIGLHGGAEHGVEAAERTHASAWVPATDILARGGDLVIRVELAGVDPEDVDLSFSHGVLTVSGTRRAGEGDDDADFLIRERFYGAFRRAITLPEGTEADQIAAEFDDGLVEVTVTGGVRPADSTRISLADRSGGATSRSVRAD</sequence>
<gene>
    <name evidence="4" type="ORF">G5V58_09635</name>
</gene>
<name>A0A6G6WCV7_9ACTN</name>
<dbReference type="Pfam" id="PF00011">
    <property type="entry name" value="HSP20"/>
    <property type="match status" value="1"/>
</dbReference>
<dbReference type="SUPFAM" id="SSF49764">
    <property type="entry name" value="HSP20-like chaperones"/>
    <property type="match status" value="1"/>
</dbReference>
<evidence type="ECO:0000256" key="2">
    <source>
        <dbReference type="RuleBase" id="RU003616"/>
    </source>
</evidence>
<comment type="similarity">
    <text evidence="1 2">Belongs to the small heat shock protein (HSP20) family.</text>
</comment>
<dbReference type="InterPro" id="IPR008978">
    <property type="entry name" value="HSP20-like_chaperone"/>
</dbReference>